<evidence type="ECO:0000256" key="1">
    <source>
        <dbReference type="SAM" id="Phobius"/>
    </source>
</evidence>
<dbReference type="AlphaFoldDB" id="A0A8J2NQV1"/>
<evidence type="ECO:0000313" key="3">
    <source>
        <dbReference type="Proteomes" id="UP000708208"/>
    </source>
</evidence>
<name>A0A8J2NQV1_9HEXA</name>
<keyword evidence="1" id="KW-0812">Transmembrane</keyword>
<keyword evidence="1" id="KW-0472">Membrane</keyword>
<dbReference type="EMBL" id="CAJVCH010051931">
    <property type="protein sequence ID" value="CAG7718248.1"/>
    <property type="molecule type" value="Genomic_DNA"/>
</dbReference>
<protein>
    <submittedName>
        <fullName evidence="2">Uncharacterized protein</fullName>
    </submittedName>
</protein>
<accession>A0A8J2NQV1</accession>
<proteinExistence type="predicted"/>
<dbReference type="Proteomes" id="UP000708208">
    <property type="component" value="Unassembled WGS sequence"/>
</dbReference>
<keyword evidence="1" id="KW-1133">Transmembrane helix</keyword>
<comment type="caution">
    <text evidence="2">The sequence shown here is derived from an EMBL/GenBank/DDBJ whole genome shotgun (WGS) entry which is preliminary data.</text>
</comment>
<gene>
    <name evidence="2" type="ORF">AFUS01_LOCUS7653</name>
</gene>
<keyword evidence="3" id="KW-1185">Reference proteome</keyword>
<sequence>MIRTDMGSFKKESNDTFFKLAWKDLLPEKFGKNITTDQKCKFGQIVSRPLQNIILKQWQEMKDSEMGTKILMSSTTTTLIITFKNFVATFLILSANVSDVVRVR</sequence>
<feature type="transmembrane region" description="Helical" evidence="1">
    <location>
        <begin position="70"/>
        <end position="93"/>
    </location>
</feature>
<organism evidence="2 3">
    <name type="scientific">Allacma fusca</name>
    <dbReference type="NCBI Taxonomy" id="39272"/>
    <lineage>
        <taxon>Eukaryota</taxon>
        <taxon>Metazoa</taxon>
        <taxon>Ecdysozoa</taxon>
        <taxon>Arthropoda</taxon>
        <taxon>Hexapoda</taxon>
        <taxon>Collembola</taxon>
        <taxon>Symphypleona</taxon>
        <taxon>Sminthuridae</taxon>
        <taxon>Allacma</taxon>
    </lineage>
</organism>
<evidence type="ECO:0000313" key="2">
    <source>
        <dbReference type="EMBL" id="CAG7718248.1"/>
    </source>
</evidence>
<reference evidence="2" key="1">
    <citation type="submission" date="2021-06" db="EMBL/GenBank/DDBJ databases">
        <authorList>
            <person name="Hodson N. C."/>
            <person name="Mongue J. A."/>
            <person name="Jaron S. K."/>
        </authorList>
    </citation>
    <scope>NUCLEOTIDE SEQUENCE</scope>
</reference>